<evidence type="ECO:0000313" key="3">
    <source>
        <dbReference type="EMBL" id="CAD7253767.1"/>
    </source>
</evidence>
<dbReference type="Gene3D" id="2.40.50.140">
    <property type="entry name" value="Nucleic acid-binding proteins"/>
    <property type="match status" value="1"/>
</dbReference>
<dbReference type="GO" id="GO:0006260">
    <property type="term" value="P:DNA replication"/>
    <property type="evidence" value="ECO:0007669"/>
    <property type="project" value="InterPro"/>
</dbReference>
<dbReference type="InterPro" id="IPR011344">
    <property type="entry name" value="ssDNA-bd"/>
</dbReference>
<dbReference type="SUPFAM" id="SSF50249">
    <property type="entry name" value="Nucleic acid-binding proteins"/>
    <property type="match status" value="1"/>
</dbReference>
<dbReference type="NCBIfam" id="TIGR00621">
    <property type="entry name" value="ssb"/>
    <property type="match status" value="1"/>
</dbReference>
<gene>
    <name evidence="3" type="ORF">DSTB1V02_LOCUS13514</name>
</gene>
<dbReference type="Proteomes" id="UP000677054">
    <property type="component" value="Unassembled WGS sequence"/>
</dbReference>
<evidence type="ECO:0000256" key="1">
    <source>
        <dbReference type="ARBA" id="ARBA00023125"/>
    </source>
</evidence>
<organism evidence="3">
    <name type="scientific">Darwinula stevensoni</name>
    <dbReference type="NCBI Taxonomy" id="69355"/>
    <lineage>
        <taxon>Eukaryota</taxon>
        <taxon>Metazoa</taxon>
        <taxon>Ecdysozoa</taxon>
        <taxon>Arthropoda</taxon>
        <taxon>Crustacea</taxon>
        <taxon>Oligostraca</taxon>
        <taxon>Ostracoda</taxon>
        <taxon>Podocopa</taxon>
        <taxon>Podocopida</taxon>
        <taxon>Darwinulocopina</taxon>
        <taxon>Darwinuloidea</taxon>
        <taxon>Darwinulidae</taxon>
        <taxon>Darwinula</taxon>
    </lineage>
</organism>
<dbReference type="GO" id="GO:0003697">
    <property type="term" value="F:single-stranded DNA binding"/>
    <property type="evidence" value="ECO:0007669"/>
    <property type="project" value="InterPro"/>
</dbReference>
<keyword evidence="1 2" id="KW-0238">DNA-binding</keyword>
<dbReference type="CDD" id="cd04496">
    <property type="entry name" value="SSB_OBF"/>
    <property type="match status" value="1"/>
</dbReference>
<dbReference type="PANTHER" id="PTHR10302:SF27">
    <property type="entry name" value="SINGLE-STRANDED DNA-BINDING PROTEIN"/>
    <property type="match status" value="1"/>
</dbReference>
<protein>
    <recommendedName>
        <fullName evidence="5">Single-stranded DNA-binding protein</fullName>
    </recommendedName>
</protein>
<dbReference type="GO" id="GO:0009295">
    <property type="term" value="C:nucleoid"/>
    <property type="evidence" value="ECO:0007669"/>
    <property type="project" value="TreeGrafter"/>
</dbReference>
<feature type="non-terminal residue" evidence="3">
    <location>
        <position position="120"/>
    </location>
</feature>
<dbReference type="InterPro" id="IPR012340">
    <property type="entry name" value="NA-bd_OB-fold"/>
</dbReference>
<evidence type="ECO:0008006" key="5">
    <source>
        <dbReference type="Google" id="ProtNLM"/>
    </source>
</evidence>
<dbReference type="Pfam" id="PF00436">
    <property type="entry name" value="SSB"/>
    <property type="match status" value="1"/>
</dbReference>
<evidence type="ECO:0000313" key="4">
    <source>
        <dbReference type="Proteomes" id="UP000677054"/>
    </source>
</evidence>
<dbReference type="EMBL" id="CAJPEV010006619">
    <property type="protein sequence ID" value="CAG0904256.1"/>
    <property type="molecule type" value="Genomic_DNA"/>
</dbReference>
<dbReference type="OrthoDB" id="1078367at2759"/>
<reference evidence="3" key="1">
    <citation type="submission" date="2020-11" db="EMBL/GenBank/DDBJ databases">
        <authorList>
            <person name="Tran Van P."/>
        </authorList>
    </citation>
    <scope>NUCLEOTIDE SEQUENCE</scope>
</reference>
<dbReference type="PIRSF" id="PIRSF002070">
    <property type="entry name" value="SSB"/>
    <property type="match status" value="1"/>
</dbReference>
<dbReference type="HAMAP" id="MF_00984">
    <property type="entry name" value="SSB"/>
    <property type="match status" value="1"/>
</dbReference>
<proteinExistence type="inferred from homology"/>
<keyword evidence="4" id="KW-1185">Reference proteome</keyword>
<dbReference type="PANTHER" id="PTHR10302">
    <property type="entry name" value="SINGLE-STRANDED DNA-BINDING PROTEIN"/>
    <property type="match status" value="1"/>
</dbReference>
<accession>A0A7R9AGQ2</accession>
<dbReference type="PROSITE" id="PS50935">
    <property type="entry name" value="SSB"/>
    <property type="match status" value="1"/>
</dbReference>
<name>A0A7R9AGQ2_9CRUS</name>
<dbReference type="EMBL" id="LR906136">
    <property type="protein sequence ID" value="CAD7253767.1"/>
    <property type="molecule type" value="Genomic_DNA"/>
</dbReference>
<dbReference type="InterPro" id="IPR000424">
    <property type="entry name" value="Primosome_PriB/ssb"/>
</dbReference>
<sequence>MSSVNKVILIGNLGRDPEVRYMQNGKAVANVSIATTSRRKDKSSGEFIEDTQWHRVTFYERLAEIAGEYLKKGKTVYIEGAIKYGRYTDKDGIDKNTVEIIATSMQMLGGRDSDGKSAGG</sequence>
<evidence type="ECO:0000256" key="2">
    <source>
        <dbReference type="PROSITE-ProRule" id="PRU00252"/>
    </source>
</evidence>
<dbReference type="AlphaFoldDB" id="A0A7R9AGQ2"/>